<evidence type="ECO:0008006" key="5">
    <source>
        <dbReference type="Google" id="ProtNLM"/>
    </source>
</evidence>
<accession>A0A9D1DS70</accession>
<dbReference type="InterPro" id="IPR009015">
    <property type="entry name" value="Fucose_isomerase_N/cen_sf"/>
</dbReference>
<dbReference type="GO" id="GO:0005737">
    <property type="term" value="C:cytoplasm"/>
    <property type="evidence" value="ECO:0007669"/>
    <property type="project" value="InterPro"/>
</dbReference>
<proteinExistence type="predicted"/>
<gene>
    <name evidence="3" type="ORF">IAA54_10710</name>
</gene>
<evidence type="ECO:0000256" key="2">
    <source>
        <dbReference type="ARBA" id="ARBA00023277"/>
    </source>
</evidence>
<dbReference type="GO" id="GO:0005996">
    <property type="term" value="P:monosaccharide metabolic process"/>
    <property type="evidence" value="ECO:0007669"/>
    <property type="project" value="InterPro"/>
</dbReference>
<dbReference type="GO" id="GO:0016861">
    <property type="term" value="F:intramolecular oxidoreductase activity, interconverting aldoses and ketoses"/>
    <property type="evidence" value="ECO:0007669"/>
    <property type="project" value="InterPro"/>
</dbReference>
<dbReference type="EMBL" id="DVHF01000135">
    <property type="protein sequence ID" value="HIR58125.1"/>
    <property type="molecule type" value="Genomic_DNA"/>
</dbReference>
<dbReference type="AlphaFoldDB" id="A0A9D1DS70"/>
<reference evidence="3" key="1">
    <citation type="submission" date="2020-10" db="EMBL/GenBank/DDBJ databases">
        <authorList>
            <person name="Gilroy R."/>
        </authorList>
    </citation>
    <scope>NUCLEOTIDE SEQUENCE</scope>
    <source>
        <strain evidence="3">ChiSjej1B19-7085</strain>
    </source>
</reference>
<dbReference type="Proteomes" id="UP000886785">
    <property type="component" value="Unassembled WGS sequence"/>
</dbReference>
<sequence>MVTKVKVAVQKKKEGVPGWPHINFDYEKELSRVMEVVRSENPDMEFDISMYSSVDQARADYEHDKETYDGVLVLMMTNWLKIDEFYCRQAKDGLPVIVADVPFCGSGSILAQTSPLIREEKLPVALVGSKDYRTIGWNVRIFSALKKVRESTILVVKNKPDLQSEAAAQKLWGCRFVNLCSDDLMKYFHQIPDNDAQATAETWKREALKVMEPSDNDILESARLYHAIMKAKEEYSADAVTIDCLELGYNDSYCLNRHLYPCLSYYQMNNDGMIGVCEADINSTVMSMLVLYVTGRPGYVSDPVIDTSSDQITYAHCVACRKVFGKDDPRTCQYYIRSHAEDQLGASVQVIFPEGEPLTTVNLSHVGKWATIHSGISAGNAFGDAGCRSKLVASVNAKALLRNWAPQWHRVTVFGEYREVFENLFRMKGLEIREEDRG</sequence>
<organism evidence="3 4">
    <name type="scientific">Candidatus Gallacutalibacter pullicola</name>
    <dbReference type="NCBI Taxonomy" id="2840830"/>
    <lineage>
        <taxon>Bacteria</taxon>
        <taxon>Bacillati</taxon>
        <taxon>Bacillota</taxon>
        <taxon>Clostridia</taxon>
        <taxon>Eubacteriales</taxon>
        <taxon>Candidatus Gallacutalibacter</taxon>
    </lineage>
</organism>
<reference evidence="3" key="2">
    <citation type="journal article" date="2021" name="PeerJ">
        <title>Extensive microbial diversity within the chicken gut microbiome revealed by metagenomics and culture.</title>
        <authorList>
            <person name="Gilroy R."/>
            <person name="Ravi A."/>
            <person name="Getino M."/>
            <person name="Pursley I."/>
            <person name="Horton D.L."/>
            <person name="Alikhan N.F."/>
            <person name="Baker D."/>
            <person name="Gharbi K."/>
            <person name="Hall N."/>
            <person name="Watson M."/>
            <person name="Adriaenssens E.M."/>
            <person name="Foster-Nyarko E."/>
            <person name="Jarju S."/>
            <person name="Secka A."/>
            <person name="Antonio M."/>
            <person name="Oren A."/>
            <person name="Chaudhuri R.R."/>
            <person name="La Ragione R."/>
            <person name="Hildebrand F."/>
            <person name="Pallen M.J."/>
        </authorList>
    </citation>
    <scope>NUCLEOTIDE SEQUENCE</scope>
    <source>
        <strain evidence="3">ChiSjej1B19-7085</strain>
    </source>
</reference>
<keyword evidence="2" id="KW-0119">Carbohydrate metabolism</keyword>
<evidence type="ECO:0000313" key="3">
    <source>
        <dbReference type="EMBL" id="HIR58125.1"/>
    </source>
</evidence>
<name>A0A9D1DS70_9FIRM</name>
<comment type="caution">
    <text evidence="3">The sequence shown here is derived from an EMBL/GenBank/DDBJ whole genome shotgun (WGS) entry which is preliminary data.</text>
</comment>
<keyword evidence="1" id="KW-0413">Isomerase</keyword>
<protein>
    <recommendedName>
        <fullName evidence="5">L-fucose isomerase</fullName>
    </recommendedName>
</protein>
<dbReference type="PANTHER" id="PTHR36120:SF1">
    <property type="entry name" value="L-FUCOSE ISOMERASE C-TERMINAL DOMAIN-CONTAINING PROTEIN"/>
    <property type="match status" value="1"/>
</dbReference>
<dbReference type="PANTHER" id="PTHR36120">
    <property type="entry name" value="FUCOSE ISOMERASE"/>
    <property type="match status" value="1"/>
</dbReference>
<dbReference type="SUPFAM" id="SSF53743">
    <property type="entry name" value="FucI/AraA N-terminal and middle domains"/>
    <property type="match status" value="1"/>
</dbReference>
<evidence type="ECO:0000256" key="1">
    <source>
        <dbReference type="ARBA" id="ARBA00023235"/>
    </source>
</evidence>
<evidence type="ECO:0000313" key="4">
    <source>
        <dbReference type="Proteomes" id="UP000886785"/>
    </source>
</evidence>